<comment type="similarity">
    <text evidence="11">Belongs to the binding-protein-dependent transport system permease family.</text>
</comment>
<dbReference type="GO" id="GO:0005886">
    <property type="term" value="C:plasma membrane"/>
    <property type="evidence" value="ECO:0007669"/>
    <property type="project" value="UniProtKB-SubCell"/>
</dbReference>
<dbReference type="GO" id="GO:0005524">
    <property type="term" value="F:ATP binding"/>
    <property type="evidence" value="ECO:0007669"/>
    <property type="project" value="UniProtKB-KW"/>
</dbReference>
<evidence type="ECO:0000256" key="8">
    <source>
        <dbReference type="ARBA" id="ARBA00022840"/>
    </source>
</evidence>
<evidence type="ECO:0000256" key="7">
    <source>
        <dbReference type="ARBA" id="ARBA00022741"/>
    </source>
</evidence>
<dbReference type="PANTHER" id="PTHR43297">
    <property type="entry name" value="OLIGOPEPTIDE TRANSPORT ATP-BINDING PROTEIN APPD"/>
    <property type="match status" value="1"/>
</dbReference>
<dbReference type="PROSITE" id="PS50928">
    <property type="entry name" value="ABC_TM1"/>
    <property type="match status" value="1"/>
</dbReference>
<dbReference type="InterPro" id="IPR000515">
    <property type="entry name" value="MetI-like"/>
</dbReference>
<feature type="domain" description="ABC transmembrane type-1" evidence="13">
    <location>
        <begin position="91"/>
        <end position="280"/>
    </location>
</feature>
<feature type="domain" description="ABC transporter" evidence="12">
    <location>
        <begin position="329"/>
        <end position="577"/>
    </location>
</feature>
<feature type="transmembrane region" description="Helical" evidence="11">
    <location>
        <begin position="130"/>
        <end position="150"/>
    </location>
</feature>
<evidence type="ECO:0000256" key="9">
    <source>
        <dbReference type="ARBA" id="ARBA00022989"/>
    </source>
</evidence>
<organism evidence="14 15">
    <name type="scientific">Amycolatopsis pithecellobii</name>
    <dbReference type="NCBI Taxonomy" id="664692"/>
    <lineage>
        <taxon>Bacteria</taxon>
        <taxon>Bacillati</taxon>
        <taxon>Actinomycetota</taxon>
        <taxon>Actinomycetes</taxon>
        <taxon>Pseudonocardiales</taxon>
        <taxon>Pseudonocardiaceae</taxon>
        <taxon>Amycolatopsis</taxon>
    </lineage>
</organism>
<dbReference type="Pfam" id="PF00528">
    <property type="entry name" value="BPD_transp_1"/>
    <property type="match status" value="1"/>
</dbReference>
<dbReference type="Gene3D" id="1.10.3720.10">
    <property type="entry name" value="MetI-like"/>
    <property type="match status" value="1"/>
</dbReference>
<name>A0A6N7Z900_9PSEU</name>
<evidence type="ECO:0000259" key="13">
    <source>
        <dbReference type="PROSITE" id="PS50928"/>
    </source>
</evidence>
<dbReference type="InterPro" id="IPR050388">
    <property type="entry name" value="ABC_Ni/Peptide_Import"/>
</dbReference>
<dbReference type="InterPro" id="IPR003439">
    <property type="entry name" value="ABC_transporter-like_ATP-bd"/>
</dbReference>
<comment type="similarity">
    <text evidence="3">Belongs to the ABC transporter superfamily.</text>
</comment>
<dbReference type="Pfam" id="PF08352">
    <property type="entry name" value="oligo_HPY"/>
    <property type="match status" value="1"/>
</dbReference>
<feature type="transmembrane region" description="Helical" evidence="11">
    <location>
        <begin position="93"/>
        <end position="118"/>
    </location>
</feature>
<dbReference type="SUPFAM" id="SSF161098">
    <property type="entry name" value="MetI-like"/>
    <property type="match status" value="1"/>
</dbReference>
<dbReference type="CDD" id="cd06261">
    <property type="entry name" value="TM_PBP2"/>
    <property type="match status" value="1"/>
</dbReference>
<accession>A0A6N7Z900</accession>
<dbReference type="InterPro" id="IPR027417">
    <property type="entry name" value="P-loop_NTPase"/>
</dbReference>
<dbReference type="GO" id="GO:0015833">
    <property type="term" value="P:peptide transport"/>
    <property type="evidence" value="ECO:0007669"/>
    <property type="project" value="InterPro"/>
</dbReference>
<protein>
    <submittedName>
        <fullName evidence="14">ABC transporter permease subunit</fullName>
    </submittedName>
</protein>
<evidence type="ECO:0000259" key="12">
    <source>
        <dbReference type="PROSITE" id="PS50893"/>
    </source>
</evidence>
<reference evidence="14 15" key="1">
    <citation type="submission" date="2019-11" db="EMBL/GenBank/DDBJ databases">
        <title>Draft genome of Amycolatopsis RM579.</title>
        <authorList>
            <person name="Duangmal K."/>
            <person name="Mingma R."/>
        </authorList>
    </citation>
    <scope>NUCLEOTIDE SEQUENCE [LARGE SCALE GENOMIC DNA]</scope>
    <source>
        <strain evidence="14 15">RM579</strain>
    </source>
</reference>
<dbReference type="EMBL" id="WMBA01000050">
    <property type="protein sequence ID" value="MTD57566.1"/>
    <property type="molecule type" value="Genomic_DNA"/>
</dbReference>
<dbReference type="Gene3D" id="3.40.50.300">
    <property type="entry name" value="P-loop containing nucleotide triphosphate hydrolases"/>
    <property type="match status" value="1"/>
</dbReference>
<dbReference type="GO" id="GO:0016887">
    <property type="term" value="F:ATP hydrolysis activity"/>
    <property type="evidence" value="ECO:0007669"/>
    <property type="project" value="InterPro"/>
</dbReference>
<evidence type="ECO:0000256" key="6">
    <source>
        <dbReference type="ARBA" id="ARBA00022692"/>
    </source>
</evidence>
<evidence type="ECO:0000256" key="3">
    <source>
        <dbReference type="ARBA" id="ARBA00005417"/>
    </source>
</evidence>
<keyword evidence="15" id="KW-1185">Reference proteome</keyword>
<dbReference type="Pfam" id="PF00005">
    <property type="entry name" value="ABC_tran"/>
    <property type="match status" value="1"/>
</dbReference>
<dbReference type="FunFam" id="3.40.50.300:FF:000016">
    <property type="entry name" value="Oligopeptide ABC transporter ATP-binding component"/>
    <property type="match status" value="1"/>
</dbReference>
<dbReference type="GO" id="GO:0055085">
    <property type="term" value="P:transmembrane transport"/>
    <property type="evidence" value="ECO:0007669"/>
    <property type="project" value="InterPro"/>
</dbReference>
<keyword evidence="10 11" id="KW-0472">Membrane</keyword>
<dbReference type="PROSITE" id="PS50893">
    <property type="entry name" value="ABC_TRANSPORTER_2"/>
    <property type="match status" value="1"/>
</dbReference>
<dbReference type="PANTHER" id="PTHR43297:SF2">
    <property type="entry name" value="DIPEPTIDE TRANSPORT ATP-BINDING PROTEIN DPPD"/>
    <property type="match status" value="1"/>
</dbReference>
<comment type="caution">
    <text evidence="14">The sequence shown here is derived from an EMBL/GenBank/DDBJ whole genome shotgun (WGS) entry which is preliminary data.</text>
</comment>
<dbReference type="Proteomes" id="UP000440096">
    <property type="component" value="Unassembled WGS sequence"/>
</dbReference>
<dbReference type="OrthoDB" id="3327300at2"/>
<evidence type="ECO:0000256" key="10">
    <source>
        <dbReference type="ARBA" id="ARBA00023136"/>
    </source>
</evidence>
<keyword evidence="9 11" id="KW-1133">Transmembrane helix</keyword>
<evidence type="ECO:0000256" key="5">
    <source>
        <dbReference type="ARBA" id="ARBA00022475"/>
    </source>
</evidence>
<dbReference type="AlphaFoldDB" id="A0A6N7Z900"/>
<dbReference type="RefSeq" id="WP_154759687.1">
    <property type="nucleotide sequence ID" value="NZ_WMBA01000050.1"/>
</dbReference>
<dbReference type="Pfam" id="PF12911">
    <property type="entry name" value="OppC_N"/>
    <property type="match status" value="1"/>
</dbReference>
<dbReference type="InterPro" id="IPR017871">
    <property type="entry name" value="ABC_transporter-like_CS"/>
</dbReference>
<keyword evidence="8" id="KW-0067">ATP-binding</keyword>
<evidence type="ECO:0000313" key="14">
    <source>
        <dbReference type="EMBL" id="MTD57566.1"/>
    </source>
</evidence>
<dbReference type="InterPro" id="IPR035906">
    <property type="entry name" value="MetI-like_sf"/>
</dbReference>
<sequence length="651" mass="69401">MTVSPPETDSPSSAAPRRATMLHRILRRPLGAAALTLLVCLVAAVWAAPLVAPYDPLAQDLQSVFAGPSFQHLLGTDDLGRDVLSRLLYGGQVSFIGVAYAVGVMLLLGVPLGLLAGFVGGRADAVIRSITDIVLAIPNIMALLVVVSTFGQSQAAAMVTLGLLGAPGTVRIVRAATIAVRKDLYVTAARVYGLSTFQTMVRHILPRISGPIIVKASLFAGAALLTESSLAFLGLGVQEPQPTWGGMISSASLYLSDHSWEIVPPGLTIALTVLAFGLVGDALRDARGPVTASKVRRRARPIVDRGTDNTRDLGSENNAPLSPDACLAVRHLTVDFTTPEGRRTVVEDVGFEIGYGETVGLVGESGCGKSITGRALLGLLPAGGEVVRGECRFEGKDLFRLGRAEIGRLRGRRIGLIAQEPIASLDPNFTVGNQIAQVLRRHDKMTRRAAKARVVELLRQVEMPDPEGVARKYPHQLSGGMAQRVSIAGSLAAEPALLIADEPTTALDVTVQAEILKLLRRIQQDTGMAILLITHDWGVVADMCSRAIVMYAGQVVESSEVRTVFREPRHPYTNGLLLSNPHGAQKGLPLPAIAGTVPAPENWPTGCRFHPRCHMSTADCAAGRIPLLEPSAGHRTRCIHHEDLKREAILR</sequence>
<proteinExistence type="inferred from homology"/>
<evidence type="ECO:0000256" key="2">
    <source>
        <dbReference type="ARBA" id="ARBA00004202"/>
    </source>
</evidence>
<dbReference type="InterPro" id="IPR013563">
    <property type="entry name" value="Oligopep_ABC_C"/>
</dbReference>
<keyword evidence="6 11" id="KW-0812">Transmembrane</keyword>
<evidence type="ECO:0000256" key="11">
    <source>
        <dbReference type="RuleBase" id="RU363032"/>
    </source>
</evidence>
<keyword evidence="5" id="KW-1003">Cell membrane</keyword>
<evidence type="ECO:0000256" key="1">
    <source>
        <dbReference type="ARBA" id="ARBA00004141"/>
    </source>
</evidence>
<keyword evidence="7" id="KW-0547">Nucleotide-binding</keyword>
<keyword evidence="4 11" id="KW-0813">Transport</keyword>
<evidence type="ECO:0000256" key="4">
    <source>
        <dbReference type="ARBA" id="ARBA00022448"/>
    </source>
</evidence>
<dbReference type="SMART" id="SM00382">
    <property type="entry name" value="AAA"/>
    <property type="match status" value="1"/>
</dbReference>
<dbReference type="InterPro" id="IPR003593">
    <property type="entry name" value="AAA+_ATPase"/>
</dbReference>
<dbReference type="NCBIfam" id="TIGR01727">
    <property type="entry name" value="oligo_HPY"/>
    <property type="match status" value="1"/>
</dbReference>
<gene>
    <name evidence="14" type="ORF">GKO32_26855</name>
</gene>
<dbReference type="SUPFAM" id="SSF52540">
    <property type="entry name" value="P-loop containing nucleoside triphosphate hydrolases"/>
    <property type="match status" value="1"/>
</dbReference>
<dbReference type="PROSITE" id="PS00211">
    <property type="entry name" value="ABC_TRANSPORTER_1"/>
    <property type="match status" value="1"/>
</dbReference>
<evidence type="ECO:0000313" key="15">
    <source>
        <dbReference type="Proteomes" id="UP000440096"/>
    </source>
</evidence>
<comment type="subcellular location">
    <subcellularLocation>
        <location evidence="11">Cell membrane</location>
        <topology evidence="11">Multi-pass membrane protein</topology>
    </subcellularLocation>
    <subcellularLocation>
        <location evidence="2">Cell membrane</location>
        <topology evidence="2">Peripheral membrane protein</topology>
    </subcellularLocation>
    <subcellularLocation>
        <location evidence="1">Membrane</location>
        <topology evidence="1">Multi-pass membrane protein</topology>
    </subcellularLocation>
</comment>
<dbReference type="InterPro" id="IPR025966">
    <property type="entry name" value="OppC_N"/>
</dbReference>
<dbReference type="CDD" id="cd03257">
    <property type="entry name" value="ABC_NikE_OppD_transporters"/>
    <property type="match status" value="1"/>
</dbReference>